<reference evidence="2" key="1">
    <citation type="submission" date="2020-01" db="EMBL/GenBank/DDBJ databases">
        <authorList>
            <consortium name="DOE Joint Genome Institute"/>
            <person name="Haridas S."/>
            <person name="Albert R."/>
            <person name="Binder M."/>
            <person name="Bloem J."/>
            <person name="Labutti K."/>
            <person name="Salamov A."/>
            <person name="Andreopoulos B."/>
            <person name="Baker S.E."/>
            <person name="Barry K."/>
            <person name="Bills G."/>
            <person name="Bluhm B.H."/>
            <person name="Cannon C."/>
            <person name="Castanera R."/>
            <person name="Culley D.E."/>
            <person name="Daum C."/>
            <person name="Ezra D."/>
            <person name="Gonzalez J.B."/>
            <person name="Henrissat B."/>
            <person name="Kuo A."/>
            <person name="Liang C."/>
            <person name="Lipzen A."/>
            <person name="Lutzoni F."/>
            <person name="Magnuson J."/>
            <person name="Mondo S."/>
            <person name="Nolan M."/>
            <person name="Ohm R."/>
            <person name="Pangilinan J."/>
            <person name="Park H.-J."/>
            <person name="Ramirez L."/>
            <person name="Alfaro M."/>
            <person name="Sun H."/>
            <person name="Tritt A."/>
            <person name="Yoshinaga Y."/>
            <person name="Zwiers L.-H."/>
            <person name="Turgeon B.G."/>
            <person name="Goodwin S.B."/>
            <person name="Spatafora J.W."/>
            <person name="Crous P.W."/>
            <person name="Grigoriev I.V."/>
        </authorList>
    </citation>
    <scope>NUCLEOTIDE SEQUENCE</scope>
    <source>
        <strain evidence="2">IPT5</strain>
    </source>
</reference>
<dbReference type="EMBL" id="MU006298">
    <property type="protein sequence ID" value="KAF2852709.1"/>
    <property type="molecule type" value="Genomic_DNA"/>
</dbReference>
<dbReference type="Proteomes" id="UP000799423">
    <property type="component" value="Unassembled WGS sequence"/>
</dbReference>
<evidence type="ECO:0000256" key="1">
    <source>
        <dbReference type="SAM" id="MobiDB-lite"/>
    </source>
</evidence>
<evidence type="ECO:0000313" key="3">
    <source>
        <dbReference type="Proteomes" id="UP000799423"/>
    </source>
</evidence>
<sequence>MAQQVTADYIEDILGFTSTYLQEFAEDAMQHDYPHRLYDHLLELLYQTQVNGVRIDELIVLPEGYSGSDNLLENITASCVDDYGLFDERTHSFEGVVGVTRNFMYHLRAFSLLRELDFETFYAVYVEFAARTPGMEAKTRDGAQQFFDEQHRKAAESGLEAEVESYANTVSGDPMGIDFEDGDEDESSEDSDVDAIITDEDTDMQSEYESDFEDVVDFSYRPTSLVSRDDAWRFINALPRVDHAEIPQEDRTCAICLVPFGSSNSSNIAVDVAVFLPCPGRHIIGRECMFRNLTETGPQCPFDRVDVIEIAEHEGVL</sequence>
<protein>
    <recommendedName>
        <fullName evidence="4">RING-type domain-containing protein</fullName>
    </recommendedName>
</protein>
<dbReference type="AlphaFoldDB" id="A0A6A7BEA5"/>
<dbReference type="OrthoDB" id="3797582at2759"/>
<proteinExistence type="predicted"/>
<gene>
    <name evidence="2" type="ORF">T440DRAFT_526400</name>
</gene>
<dbReference type="SUPFAM" id="SSF57850">
    <property type="entry name" value="RING/U-box"/>
    <property type="match status" value="1"/>
</dbReference>
<dbReference type="Gene3D" id="3.30.40.10">
    <property type="entry name" value="Zinc/RING finger domain, C3HC4 (zinc finger)"/>
    <property type="match status" value="1"/>
</dbReference>
<name>A0A6A7BEA5_9PLEO</name>
<organism evidence="2 3">
    <name type="scientific">Plenodomus tracheiphilus IPT5</name>
    <dbReference type="NCBI Taxonomy" id="1408161"/>
    <lineage>
        <taxon>Eukaryota</taxon>
        <taxon>Fungi</taxon>
        <taxon>Dikarya</taxon>
        <taxon>Ascomycota</taxon>
        <taxon>Pezizomycotina</taxon>
        <taxon>Dothideomycetes</taxon>
        <taxon>Pleosporomycetidae</taxon>
        <taxon>Pleosporales</taxon>
        <taxon>Pleosporineae</taxon>
        <taxon>Leptosphaeriaceae</taxon>
        <taxon>Plenodomus</taxon>
    </lineage>
</organism>
<feature type="compositionally biased region" description="Acidic residues" evidence="1">
    <location>
        <begin position="178"/>
        <end position="192"/>
    </location>
</feature>
<evidence type="ECO:0000313" key="2">
    <source>
        <dbReference type="EMBL" id="KAF2852709.1"/>
    </source>
</evidence>
<keyword evidence="3" id="KW-1185">Reference proteome</keyword>
<feature type="region of interest" description="Disordered" evidence="1">
    <location>
        <begin position="170"/>
        <end position="192"/>
    </location>
</feature>
<accession>A0A6A7BEA5</accession>
<dbReference type="CDD" id="cd16448">
    <property type="entry name" value="RING-H2"/>
    <property type="match status" value="1"/>
</dbReference>
<dbReference type="InterPro" id="IPR013083">
    <property type="entry name" value="Znf_RING/FYVE/PHD"/>
</dbReference>
<evidence type="ECO:0008006" key="4">
    <source>
        <dbReference type="Google" id="ProtNLM"/>
    </source>
</evidence>